<organism evidence="1 2">
    <name type="scientific">Melastoma candidum</name>
    <dbReference type="NCBI Taxonomy" id="119954"/>
    <lineage>
        <taxon>Eukaryota</taxon>
        <taxon>Viridiplantae</taxon>
        <taxon>Streptophyta</taxon>
        <taxon>Embryophyta</taxon>
        <taxon>Tracheophyta</taxon>
        <taxon>Spermatophyta</taxon>
        <taxon>Magnoliopsida</taxon>
        <taxon>eudicotyledons</taxon>
        <taxon>Gunneridae</taxon>
        <taxon>Pentapetalae</taxon>
        <taxon>rosids</taxon>
        <taxon>malvids</taxon>
        <taxon>Myrtales</taxon>
        <taxon>Melastomataceae</taxon>
        <taxon>Melastomatoideae</taxon>
        <taxon>Melastomateae</taxon>
        <taxon>Melastoma</taxon>
    </lineage>
</organism>
<protein>
    <submittedName>
        <fullName evidence="1">Uncharacterized protein</fullName>
    </submittedName>
</protein>
<evidence type="ECO:0000313" key="2">
    <source>
        <dbReference type="Proteomes" id="UP001057402"/>
    </source>
</evidence>
<accession>A0ACB9NZI8</accession>
<gene>
    <name evidence="1" type="ORF">MLD38_026302</name>
</gene>
<dbReference type="Proteomes" id="UP001057402">
    <property type="component" value="Chromosome 7"/>
</dbReference>
<keyword evidence="2" id="KW-1185">Reference proteome</keyword>
<name>A0ACB9NZI8_9MYRT</name>
<comment type="caution">
    <text evidence="1">The sequence shown here is derived from an EMBL/GenBank/DDBJ whole genome shotgun (WGS) entry which is preliminary data.</text>
</comment>
<evidence type="ECO:0000313" key="1">
    <source>
        <dbReference type="EMBL" id="KAI4341598.1"/>
    </source>
</evidence>
<reference evidence="2" key="1">
    <citation type="journal article" date="2023" name="Front. Plant Sci.">
        <title>Chromosomal-level genome assembly of Melastoma candidum provides insights into trichome evolution.</title>
        <authorList>
            <person name="Zhong Y."/>
            <person name="Wu W."/>
            <person name="Sun C."/>
            <person name="Zou P."/>
            <person name="Liu Y."/>
            <person name="Dai S."/>
            <person name="Zhou R."/>
        </authorList>
    </citation>
    <scope>NUCLEOTIDE SEQUENCE [LARGE SCALE GENOMIC DNA]</scope>
</reference>
<proteinExistence type="predicted"/>
<dbReference type="EMBL" id="CM042886">
    <property type="protein sequence ID" value="KAI4341598.1"/>
    <property type="molecule type" value="Genomic_DNA"/>
</dbReference>
<sequence>MCLFCGLVAIIDLTFYAENTLSGLETCSVPMIRFLLVWNYTVFIPALSLATRTSVYAGRILPHGASIYEFRDQPFFAAALHNLQELEWSLYIASFQSIANKKVKPIVTNS</sequence>